<feature type="chain" id="PRO_5027693523" description="Outer membrane protein beta-barrel domain-containing protein" evidence="1">
    <location>
        <begin position="26"/>
        <end position="235"/>
    </location>
</feature>
<evidence type="ECO:0000313" key="2">
    <source>
        <dbReference type="EMBL" id="VUX55704.1"/>
    </source>
</evidence>
<proteinExistence type="predicted"/>
<dbReference type="EMBL" id="LR633967">
    <property type="protein sequence ID" value="VUX55704.1"/>
    <property type="molecule type" value="Genomic_DNA"/>
</dbReference>
<dbReference type="InterPro" id="IPR010239">
    <property type="entry name" value="CHP02001"/>
</dbReference>
<reference evidence="2" key="1">
    <citation type="submission" date="2019-07" db="EMBL/GenBank/DDBJ databases">
        <authorList>
            <person name="Weber M."/>
            <person name="Kostadinov I."/>
            <person name="Kostadinov D I."/>
        </authorList>
    </citation>
    <scope>NUCLEOTIDE SEQUENCE</scope>
    <source>
        <strain evidence="2">Gfbio:sag-sample-m06:053724c1-46a9-4a36-b237-ea2bf867836b</strain>
    </source>
</reference>
<dbReference type="NCBIfam" id="TIGR02001">
    <property type="entry name" value="gcw_chp"/>
    <property type="match status" value="1"/>
</dbReference>
<sequence>MNATIQLLRASVLLFAALSAATAAAAEFTGYAVLTTDYVFRGVSYSDSNGAVQLGGDVSFDSGFYLGAWGSTIDISSKSGGQRDLQLDYYLGYTLDVSNKWSVGANVVSYNFPGAEGLFDYDYFEYSLAINYNDRVWFEYSFSPDIFNSHYSTQNFELYTEWQLGGELTLGVGAGFYDVSNLSGSGYSYWQFGVTRSFGAIDFDLRYFDTSDWVPIISTPDRAEERIVLSARYQF</sequence>
<evidence type="ECO:0000256" key="1">
    <source>
        <dbReference type="SAM" id="SignalP"/>
    </source>
</evidence>
<organism evidence="2">
    <name type="scientific">uncultured Woeseiaceae bacterium</name>
    <dbReference type="NCBI Taxonomy" id="1983305"/>
    <lineage>
        <taxon>Bacteria</taxon>
        <taxon>Pseudomonadati</taxon>
        <taxon>Pseudomonadota</taxon>
        <taxon>Gammaproteobacteria</taxon>
        <taxon>Woeseiales</taxon>
        <taxon>Woeseiaceae</taxon>
        <taxon>environmental samples</taxon>
    </lineage>
</organism>
<name>A0A7D9D1Q2_9GAMM</name>
<gene>
    <name evidence="2" type="ORF">JTBM06_V1_80028</name>
</gene>
<protein>
    <recommendedName>
        <fullName evidence="3">Outer membrane protein beta-barrel domain-containing protein</fullName>
    </recommendedName>
</protein>
<evidence type="ECO:0008006" key="3">
    <source>
        <dbReference type="Google" id="ProtNLM"/>
    </source>
</evidence>
<accession>A0A7D9D1Q2</accession>
<feature type="signal peptide" evidence="1">
    <location>
        <begin position="1"/>
        <end position="25"/>
    </location>
</feature>
<dbReference type="AlphaFoldDB" id="A0A7D9D1Q2"/>
<dbReference type="Pfam" id="PF09694">
    <property type="entry name" value="Gcw_chp"/>
    <property type="match status" value="1"/>
</dbReference>
<keyword evidence="1" id="KW-0732">Signal</keyword>